<dbReference type="RefSeq" id="WP_096355403.1">
    <property type="nucleotide sequence ID" value="NZ_AP017313.1"/>
</dbReference>
<evidence type="ECO:0000313" key="2">
    <source>
        <dbReference type="Proteomes" id="UP000539265"/>
    </source>
</evidence>
<name>A0A839S9Q6_9SPHI</name>
<organism evidence="1 2">
    <name type="scientific">Mucilaginibacter gotjawali</name>
    <dbReference type="NCBI Taxonomy" id="1550579"/>
    <lineage>
        <taxon>Bacteria</taxon>
        <taxon>Pseudomonadati</taxon>
        <taxon>Bacteroidota</taxon>
        <taxon>Sphingobacteriia</taxon>
        <taxon>Sphingobacteriales</taxon>
        <taxon>Sphingobacteriaceae</taxon>
        <taxon>Mucilaginibacter</taxon>
    </lineage>
</organism>
<dbReference type="CDD" id="cd00093">
    <property type="entry name" value="HTH_XRE"/>
    <property type="match status" value="1"/>
</dbReference>
<protein>
    <submittedName>
        <fullName evidence="1">Uncharacterized protein</fullName>
    </submittedName>
</protein>
<keyword evidence="2" id="KW-1185">Reference proteome</keyword>
<dbReference type="Proteomes" id="UP000539265">
    <property type="component" value="Unassembled WGS sequence"/>
</dbReference>
<proteinExistence type="predicted"/>
<dbReference type="InterPro" id="IPR001387">
    <property type="entry name" value="Cro/C1-type_HTH"/>
</dbReference>
<dbReference type="EMBL" id="JACHWX010000003">
    <property type="protein sequence ID" value="MBB3054861.1"/>
    <property type="molecule type" value="Genomic_DNA"/>
</dbReference>
<comment type="caution">
    <text evidence="1">The sequence shown here is derived from an EMBL/GenBank/DDBJ whole genome shotgun (WGS) entry which is preliminary data.</text>
</comment>
<accession>A0A839S9Q6</accession>
<gene>
    <name evidence="1" type="ORF">FHS11_001278</name>
</gene>
<reference evidence="1" key="1">
    <citation type="submission" date="2020-08" db="EMBL/GenBank/DDBJ databases">
        <title>Genomic Encyclopedia of Type Strains, Phase III (KMG-III): the genomes of soil and plant-associated and newly described type strains.</title>
        <authorList>
            <person name="Whitman W."/>
        </authorList>
    </citation>
    <scope>NUCLEOTIDE SEQUENCE [LARGE SCALE GENOMIC DNA]</scope>
    <source>
        <strain evidence="1">CECT 8628</strain>
    </source>
</reference>
<evidence type="ECO:0000313" key="1">
    <source>
        <dbReference type="EMBL" id="MBB3054861.1"/>
    </source>
</evidence>
<sequence>MDVQKIELIIEKGENGIWGRVNYNDNLIVEEADNLDTLQLNLKGLLKDFEGLEPESVVFDIRYDVYALFRQFDFLNISKVAKHAGIHPGLLRQYASGVKHPSLNQAKKIEETLHRLADEMQKASVYVS</sequence>
<dbReference type="OrthoDB" id="676274at2"/>
<dbReference type="AlphaFoldDB" id="A0A839S9Q6"/>